<dbReference type="GO" id="GO:0006210">
    <property type="term" value="P:thymine catabolic process"/>
    <property type="evidence" value="ECO:0007669"/>
    <property type="project" value="TreeGrafter"/>
</dbReference>
<evidence type="ECO:0000256" key="1">
    <source>
        <dbReference type="ARBA" id="ARBA00004668"/>
    </source>
</evidence>
<dbReference type="GO" id="GO:0050661">
    <property type="term" value="F:NADP binding"/>
    <property type="evidence" value="ECO:0007669"/>
    <property type="project" value="TreeGrafter"/>
</dbReference>
<organism evidence="6">
    <name type="scientific">Chromera velia CCMP2878</name>
    <dbReference type="NCBI Taxonomy" id="1169474"/>
    <lineage>
        <taxon>Eukaryota</taxon>
        <taxon>Sar</taxon>
        <taxon>Alveolata</taxon>
        <taxon>Colpodellida</taxon>
        <taxon>Chromeraceae</taxon>
        <taxon>Chromera</taxon>
    </lineage>
</organism>
<dbReference type="AlphaFoldDB" id="A0A0G4HKI7"/>
<dbReference type="PANTHER" id="PTHR43073:SF2">
    <property type="entry name" value="DIHYDROPYRIMIDINE DEHYDROGENASE [NADP(+)]"/>
    <property type="match status" value="1"/>
</dbReference>
<dbReference type="SUPFAM" id="SSF51395">
    <property type="entry name" value="FMN-linked oxidoreductases"/>
    <property type="match status" value="1"/>
</dbReference>
<evidence type="ECO:0000256" key="3">
    <source>
        <dbReference type="ARBA" id="ARBA00023002"/>
    </source>
</evidence>
<evidence type="ECO:0000256" key="4">
    <source>
        <dbReference type="SAM" id="SignalP"/>
    </source>
</evidence>
<evidence type="ECO:0000259" key="5">
    <source>
        <dbReference type="Pfam" id="PF01180"/>
    </source>
</evidence>
<dbReference type="GO" id="GO:0017113">
    <property type="term" value="F:dihydropyrimidine dehydrogenase (NADP+) activity"/>
    <property type="evidence" value="ECO:0007669"/>
    <property type="project" value="UniProtKB-EC"/>
</dbReference>
<dbReference type="FunFam" id="3.20.20.70:FF:000027">
    <property type="entry name" value="Dihydropyrimidine dehydrogenase [NADP(+)]"/>
    <property type="match status" value="1"/>
</dbReference>
<feature type="chain" id="PRO_5005192084" description="dihydropyrimidine dehydrogenase (NADP(+))" evidence="4">
    <location>
        <begin position="18"/>
        <end position="408"/>
    </location>
</feature>
<keyword evidence="4" id="KW-0732">Signal</keyword>
<keyword evidence="3" id="KW-0560">Oxidoreductase</keyword>
<dbReference type="UniPathway" id="UPA00131"/>
<dbReference type="GO" id="GO:0006212">
    <property type="term" value="P:uracil catabolic process"/>
    <property type="evidence" value="ECO:0007669"/>
    <property type="project" value="TreeGrafter"/>
</dbReference>
<dbReference type="CDD" id="cd02940">
    <property type="entry name" value="DHPD_FMN"/>
    <property type="match status" value="1"/>
</dbReference>
<feature type="domain" description="Dihydroorotate dehydrogenase catalytic" evidence="5">
    <location>
        <begin position="42"/>
        <end position="348"/>
    </location>
</feature>
<dbReference type="EMBL" id="CDMZ01002964">
    <property type="protein sequence ID" value="CEM44588.1"/>
    <property type="molecule type" value="Genomic_DNA"/>
</dbReference>
<dbReference type="Gene3D" id="3.20.20.70">
    <property type="entry name" value="Aldolase class I"/>
    <property type="match status" value="1"/>
</dbReference>
<gene>
    <name evidence="6" type="ORF">Cvel_28442</name>
</gene>
<dbReference type="GO" id="GO:0005737">
    <property type="term" value="C:cytoplasm"/>
    <property type="evidence" value="ECO:0007669"/>
    <property type="project" value="InterPro"/>
</dbReference>
<dbReference type="EC" id="1.3.1.2" evidence="2"/>
<accession>A0A0G4HKI7</accession>
<comment type="pathway">
    <text evidence="1">Amino-acid biosynthesis; beta-alanine biosynthesis.</text>
</comment>
<dbReference type="GO" id="GO:0019483">
    <property type="term" value="P:beta-alanine biosynthetic process"/>
    <property type="evidence" value="ECO:0007669"/>
    <property type="project" value="UniProtKB-UniPathway"/>
</dbReference>
<dbReference type="GO" id="GO:0002058">
    <property type="term" value="F:uracil binding"/>
    <property type="evidence" value="ECO:0007669"/>
    <property type="project" value="TreeGrafter"/>
</dbReference>
<sequence length="408" mass="44127">MKVLLCFLFGTFTVSNAFTVSQGFSRSARAAGRGQVSMAADLSIESCGMKFPNPFVIGSGPPGTNYRTIKRCFDAGWGGVVAKTVSLTDNPVVNVAPRYGQHRFLTKDGGKKGDTIGFTNIELISDRPLEDWLEEFKKLKAEYPDRILIASIMEQYNKDRWQELTEKISKTGVDGFELNFSCPHGHPECNMGAAMGQNPAMVEEVTGWVTEATDLPVWAKMTPNVADIRPPARAAFRAGAKGVAAINTILSCTGVDLKTLRPIPTVEGYATYGGYSYAAVKPIALRMVSELARDEAVGEISGIGGVAKASDAIEHILLGASTVQACTGPMLQGHEMVQDLIVGLEAFMEEKGFKTVREFVGAALPYFTTHHDLADRQREAKKAKAGETNTDLQWGEDLTSVTSDLTTN</sequence>
<dbReference type="InterPro" id="IPR013785">
    <property type="entry name" value="Aldolase_TIM"/>
</dbReference>
<dbReference type="VEuPathDB" id="CryptoDB:Cvel_28442"/>
<dbReference type="InterPro" id="IPR005720">
    <property type="entry name" value="Dihydroorotate_DH_cat"/>
</dbReference>
<dbReference type="Pfam" id="PF01180">
    <property type="entry name" value="DHO_dh"/>
    <property type="match status" value="1"/>
</dbReference>
<evidence type="ECO:0000256" key="2">
    <source>
        <dbReference type="ARBA" id="ARBA00013004"/>
    </source>
</evidence>
<evidence type="ECO:0000313" key="6">
    <source>
        <dbReference type="EMBL" id="CEM44588.1"/>
    </source>
</evidence>
<reference evidence="6" key="1">
    <citation type="submission" date="2014-11" db="EMBL/GenBank/DDBJ databases">
        <authorList>
            <person name="Otto D Thomas"/>
            <person name="Naeem Raeece"/>
        </authorList>
    </citation>
    <scope>NUCLEOTIDE SEQUENCE</scope>
</reference>
<name>A0A0G4HKI7_9ALVE</name>
<proteinExistence type="predicted"/>
<feature type="signal peptide" evidence="4">
    <location>
        <begin position="1"/>
        <end position="17"/>
    </location>
</feature>
<dbReference type="PANTHER" id="PTHR43073">
    <property type="entry name" value="DIHYDROPYRIMIDINE DEHYDROGENASE [NADP(+)]"/>
    <property type="match status" value="1"/>
</dbReference>
<dbReference type="NCBIfam" id="NF006183">
    <property type="entry name" value="PRK08318.1"/>
    <property type="match status" value="1"/>
</dbReference>
<protein>
    <recommendedName>
        <fullName evidence="2">dihydropyrimidine dehydrogenase (NADP(+))</fullName>
        <ecNumber evidence="2">1.3.1.2</ecNumber>
    </recommendedName>
</protein>
<dbReference type="PhylomeDB" id="A0A0G4HKI7"/>